<gene>
    <name evidence="1" type="ORF">OFLC_LOCUS1152</name>
</gene>
<sequence>MKPRIKCYLIMKSALNGTLSCQHYATDTNSQNCHKIEERKSKNAKKNWVIFSALWDRMKKKKIWQKTSHSPLCSLFASNHQFTP</sequence>
<organism evidence="3">
    <name type="scientific">Onchocerca flexuosa</name>
    <dbReference type="NCBI Taxonomy" id="387005"/>
    <lineage>
        <taxon>Eukaryota</taxon>
        <taxon>Metazoa</taxon>
        <taxon>Ecdysozoa</taxon>
        <taxon>Nematoda</taxon>
        <taxon>Chromadorea</taxon>
        <taxon>Rhabditida</taxon>
        <taxon>Spirurina</taxon>
        <taxon>Spiruromorpha</taxon>
        <taxon>Filarioidea</taxon>
        <taxon>Onchocercidae</taxon>
        <taxon>Onchocerca</taxon>
    </lineage>
</organism>
<evidence type="ECO:0000313" key="3">
    <source>
        <dbReference type="WBParaSite" id="OFLC_0000115501-mRNA-1"/>
    </source>
</evidence>
<accession>A0A183H0Z6</accession>
<name>A0A183H0Z6_9BILA</name>
<evidence type="ECO:0000313" key="2">
    <source>
        <dbReference type="Proteomes" id="UP000267606"/>
    </source>
</evidence>
<dbReference type="WBParaSite" id="OFLC_0000115501-mRNA-1">
    <property type="protein sequence ID" value="OFLC_0000115501-mRNA-1"/>
    <property type="gene ID" value="OFLC_0000115501"/>
</dbReference>
<protein>
    <submittedName>
        <fullName evidence="3">Secreted protein</fullName>
    </submittedName>
</protein>
<reference evidence="1 2" key="2">
    <citation type="submission" date="2018-11" db="EMBL/GenBank/DDBJ databases">
        <authorList>
            <consortium name="Pathogen Informatics"/>
        </authorList>
    </citation>
    <scope>NUCLEOTIDE SEQUENCE [LARGE SCALE GENOMIC DNA]</scope>
</reference>
<keyword evidence="2" id="KW-1185">Reference proteome</keyword>
<dbReference type="EMBL" id="UZAJ01000503">
    <property type="protein sequence ID" value="VDO28443.1"/>
    <property type="molecule type" value="Genomic_DNA"/>
</dbReference>
<dbReference type="Proteomes" id="UP000267606">
    <property type="component" value="Unassembled WGS sequence"/>
</dbReference>
<reference evidence="3" key="1">
    <citation type="submission" date="2016-06" db="UniProtKB">
        <authorList>
            <consortium name="WormBaseParasite"/>
        </authorList>
    </citation>
    <scope>IDENTIFICATION</scope>
</reference>
<proteinExistence type="predicted"/>
<dbReference type="AlphaFoldDB" id="A0A183H0Z6"/>
<evidence type="ECO:0000313" key="1">
    <source>
        <dbReference type="EMBL" id="VDO28443.1"/>
    </source>
</evidence>